<dbReference type="PANTHER" id="PTHR13947:SF37">
    <property type="entry name" value="LD18367P"/>
    <property type="match status" value="1"/>
</dbReference>
<dbReference type="OrthoDB" id="9813917at2"/>
<proteinExistence type="predicted"/>
<dbReference type="Pfam" id="PF13508">
    <property type="entry name" value="Acetyltransf_7"/>
    <property type="match status" value="1"/>
</dbReference>
<organism evidence="3 4">
    <name type="scientific">Sporocytophaga myxococcoides</name>
    <dbReference type="NCBI Taxonomy" id="153721"/>
    <lineage>
        <taxon>Bacteria</taxon>
        <taxon>Pseudomonadati</taxon>
        <taxon>Bacteroidota</taxon>
        <taxon>Cytophagia</taxon>
        <taxon>Cytophagales</taxon>
        <taxon>Cytophagaceae</taxon>
        <taxon>Sporocytophaga</taxon>
    </lineage>
</organism>
<reference evidence="3 4" key="1">
    <citation type="submission" date="2014-09" db="EMBL/GenBank/DDBJ databases">
        <title>Sporocytophaga myxococcoides PG-01 genome sequencing.</title>
        <authorList>
            <person name="Liu L."/>
            <person name="Gao P.J."/>
            <person name="Chen G.J."/>
            <person name="Wang L.S."/>
        </authorList>
    </citation>
    <scope>NUCLEOTIDE SEQUENCE [LARGE SCALE GENOMIC DNA]</scope>
    <source>
        <strain evidence="3 4">PG-01</strain>
    </source>
</reference>
<feature type="domain" description="N-acetyltransferase" evidence="2">
    <location>
        <begin position="4"/>
        <end position="143"/>
    </location>
</feature>
<protein>
    <submittedName>
        <fullName evidence="3">Acetyltransferase</fullName>
    </submittedName>
</protein>
<evidence type="ECO:0000313" key="4">
    <source>
        <dbReference type="Proteomes" id="UP000030185"/>
    </source>
</evidence>
<dbReference type="InterPro" id="IPR016181">
    <property type="entry name" value="Acyl_CoA_acyltransferase"/>
</dbReference>
<evidence type="ECO:0000256" key="1">
    <source>
        <dbReference type="ARBA" id="ARBA00022679"/>
    </source>
</evidence>
<dbReference type="eggNOG" id="COG0456">
    <property type="taxonomic scope" value="Bacteria"/>
</dbReference>
<gene>
    <name evidence="3" type="ORF">MYP_3952</name>
</gene>
<dbReference type="Gene3D" id="3.40.630.30">
    <property type="match status" value="1"/>
</dbReference>
<evidence type="ECO:0000259" key="2">
    <source>
        <dbReference type="PROSITE" id="PS51186"/>
    </source>
</evidence>
<dbReference type="Proteomes" id="UP000030185">
    <property type="component" value="Unassembled WGS sequence"/>
</dbReference>
<dbReference type="SUPFAM" id="SSF55729">
    <property type="entry name" value="Acyl-CoA N-acyltransferases (Nat)"/>
    <property type="match status" value="1"/>
</dbReference>
<keyword evidence="1 3" id="KW-0808">Transferase</keyword>
<dbReference type="EMBL" id="BBLT01000009">
    <property type="protein sequence ID" value="GAL86722.1"/>
    <property type="molecule type" value="Genomic_DNA"/>
</dbReference>
<dbReference type="InterPro" id="IPR050769">
    <property type="entry name" value="NAT_camello-type"/>
</dbReference>
<dbReference type="PANTHER" id="PTHR13947">
    <property type="entry name" value="GNAT FAMILY N-ACETYLTRANSFERASE"/>
    <property type="match status" value="1"/>
</dbReference>
<dbReference type="InterPro" id="IPR000182">
    <property type="entry name" value="GNAT_dom"/>
</dbReference>
<dbReference type="STRING" id="153721.MYP_3952"/>
<dbReference type="AlphaFoldDB" id="A0A098LJU2"/>
<accession>A0A098LJU2</accession>
<evidence type="ECO:0000313" key="3">
    <source>
        <dbReference type="EMBL" id="GAL86722.1"/>
    </source>
</evidence>
<keyword evidence="4" id="KW-1185">Reference proteome</keyword>
<sequence length="156" mass="17583">MAGNRLNLIFQKLDKNAIIPYDLLLLADPSKDLIEQYIKLSDIYIARQNEEAVGVIALFPLTPDAVEIKNVAVRPEFQGKGLGSYLIENAINTAVHNKQKSICIGTANSSVGQLYLYQKHGFEITEIKKDFFINNYPESIYENGIQAKHMVLTRQL</sequence>
<comment type="caution">
    <text evidence="3">The sequence shown here is derived from an EMBL/GenBank/DDBJ whole genome shotgun (WGS) entry which is preliminary data.</text>
</comment>
<dbReference type="PROSITE" id="PS51186">
    <property type="entry name" value="GNAT"/>
    <property type="match status" value="1"/>
</dbReference>
<dbReference type="GO" id="GO:0008080">
    <property type="term" value="F:N-acetyltransferase activity"/>
    <property type="evidence" value="ECO:0007669"/>
    <property type="project" value="InterPro"/>
</dbReference>
<name>A0A098LJU2_9BACT</name>
<dbReference type="CDD" id="cd04301">
    <property type="entry name" value="NAT_SF"/>
    <property type="match status" value="1"/>
</dbReference>